<dbReference type="PANTHER" id="PTHR32523">
    <property type="entry name" value="PHYTOL KINASE 1, CHLOROPLASTIC"/>
    <property type="match status" value="1"/>
</dbReference>
<comment type="catalytic activity">
    <reaction evidence="16">
        <text>phytol + CTP = phytyl phosphate + CDP + H(+)</text>
        <dbReference type="Rhea" id="RHEA:38055"/>
        <dbReference type="ChEBI" id="CHEBI:15378"/>
        <dbReference type="ChEBI" id="CHEBI:17327"/>
        <dbReference type="ChEBI" id="CHEBI:37563"/>
        <dbReference type="ChEBI" id="CHEBI:58069"/>
        <dbReference type="ChEBI" id="CHEBI:75483"/>
        <dbReference type="EC" id="2.7.1.182"/>
    </reaction>
</comment>
<feature type="compositionally biased region" description="Low complexity" evidence="18">
    <location>
        <begin position="128"/>
        <end position="151"/>
    </location>
</feature>
<comment type="similarity">
    <text evidence="2">Belongs to the polyprenol kinase family.</text>
</comment>
<accession>A0A150GJR1</accession>
<keyword evidence="3" id="KW-0150">Chloroplast</keyword>
<keyword evidence="8 17" id="KW-0863">Zinc-finger</keyword>
<feature type="domain" description="MYND-type" evidence="20">
    <location>
        <begin position="254"/>
        <end position="299"/>
    </location>
</feature>
<keyword evidence="5" id="KW-0808">Transferase</keyword>
<keyword evidence="7" id="KW-0479">Metal-binding</keyword>
<evidence type="ECO:0000256" key="4">
    <source>
        <dbReference type="ARBA" id="ARBA00022640"/>
    </source>
</evidence>
<dbReference type="InterPro" id="IPR039606">
    <property type="entry name" value="Phytol/farnesol_kinase"/>
</dbReference>
<dbReference type="AlphaFoldDB" id="A0A150GJR1"/>
<dbReference type="GO" id="GO:0009507">
    <property type="term" value="C:chloroplast"/>
    <property type="evidence" value="ECO:0007669"/>
    <property type="project" value="UniProtKB-SubCell"/>
</dbReference>
<protein>
    <recommendedName>
        <fullName evidence="15">phytol kinase</fullName>
        <ecNumber evidence="15">2.7.1.182</ecNumber>
    </recommendedName>
</protein>
<dbReference type="Pfam" id="PF01753">
    <property type="entry name" value="zf-MYND"/>
    <property type="match status" value="1"/>
</dbReference>
<name>A0A150GJR1_GONPE</name>
<evidence type="ECO:0000256" key="7">
    <source>
        <dbReference type="ARBA" id="ARBA00022723"/>
    </source>
</evidence>
<feature type="compositionally biased region" description="Low complexity" evidence="18">
    <location>
        <begin position="164"/>
        <end position="176"/>
    </location>
</feature>
<dbReference type="PANTHER" id="PTHR32523:SF8">
    <property type="entry name" value="DOLICHOL KINASE"/>
    <property type="match status" value="1"/>
</dbReference>
<evidence type="ECO:0000256" key="13">
    <source>
        <dbReference type="ARBA" id="ARBA00023136"/>
    </source>
</evidence>
<evidence type="ECO:0000256" key="16">
    <source>
        <dbReference type="ARBA" id="ARBA00048889"/>
    </source>
</evidence>
<proteinExistence type="inferred from homology"/>
<evidence type="ECO:0000256" key="5">
    <source>
        <dbReference type="ARBA" id="ARBA00022679"/>
    </source>
</evidence>
<evidence type="ECO:0000259" key="20">
    <source>
        <dbReference type="PROSITE" id="PS50865"/>
    </source>
</evidence>
<evidence type="ECO:0000256" key="2">
    <source>
        <dbReference type="ARBA" id="ARBA00010794"/>
    </source>
</evidence>
<comment type="pathway">
    <text evidence="14">Cofactor biosynthesis; tocopherol biosynthesis.</text>
</comment>
<feature type="chain" id="PRO_5007562156" description="phytol kinase" evidence="19">
    <location>
        <begin position="24"/>
        <end position="386"/>
    </location>
</feature>
<dbReference type="EC" id="2.7.1.182" evidence="15"/>
<evidence type="ECO:0000256" key="9">
    <source>
        <dbReference type="ARBA" id="ARBA00022777"/>
    </source>
</evidence>
<dbReference type="GO" id="GO:0016020">
    <property type="term" value="C:membrane"/>
    <property type="evidence" value="ECO:0007669"/>
    <property type="project" value="UniProtKB-SubCell"/>
</dbReference>
<keyword evidence="6" id="KW-0812">Transmembrane</keyword>
<keyword evidence="11" id="KW-0809">Transit peptide</keyword>
<evidence type="ECO:0000256" key="10">
    <source>
        <dbReference type="ARBA" id="ARBA00022833"/>
    </source>
</evidence>
<evidence type="ECO:0000256" key="1">
    <source>
        <dbReference type="ARBA" id="ARBA00004508"/>
    </source>
</evidence>
<dbReference type="Gene3D" id="6.10.140.2220">
    <property type="match status" value="1"/>
</dbReference>
<reference evidence="22" key="1">
    <citation type="journal article" date="2016" name="Nat. Commun.">
        <title>The Gonium pectorale genome demonstrates co-option of cell cycle regulation during the evolution of multicellularity.</title>
        <authorList>
            <person name="Hanschen E.R."/>
            <person name="Marriage T.N."/>
            <person name="Ferris P.J."/>
            <person name="Hamaji T."/>
            <person name="Toyoda A."/>
            <person name="Fujiyama A."/>
            <person name="Neme R."/>
            <person name="Noguchi H."/>
            <person name="Minakuchi Y."/>
            <person name="Suzuki M."/>
            <person name="Kawai-Toyooka H."/>
            <person name="Smith D.R."/>
            <person name="Sparks H."/>
            <person name="Anderson J."/>
            <person name="Bakaric R."/>
            <person name="Luria V."/>
            <person name="Karger A."/>
            <person name="Kirschner M.W."/>
            <person name="Durand P.M."/>
            <person name="Michod R.E."/>
            <person name="Nozaki H."/>
            <person name="Olson B.J."/>
        </authorList>
    </citation>
    <scope>NUCLEOTIDE SEQUENCE [LARGE SCALE GENOMIC DNA]</scope>
    <source>
        <strain evidence="22">NIES-2863</strain>
    </source>
</reference>
<keyword evidence="19" id="KW-0732">Signal</keyword>
<evidence type="ECO:0000256" key="19">
    <source>
        <dbReference type="SAM" id="SignalP"/>
    </source>
</evidence>
<evidence type="ECO:0000256" key="15">
    <source>
        <dbReference type="ARBA" id="ARBA00039024"/>
    </source>
</evidence>
<dbReference type="GO" id="GO:0008270">
    <property type="term" value="F:zinc ion binding"/>
    <property type="evidence" value="ECO:0007669"/>
    <property type="project" value="UniProtKB-KW"/>
</dbReference>
<keyword evidence="4" id="KW-0934">Plastid</keyword>
<dbReference type="InterPro" id="IPR002893">
    <property type="entry name" value="Znf_MYND"/>
</dbReference>
<organism evidence="21 22">
    <name type="scientific">Gonium pectorale</name>
    <name type="common">Green alga</name>
    <dbReference type="NCBI Taxonomy" id="33097"/>
    <lineage>
        <taxon>Eukaryota</taxon>
        <taxon>Viridiplantae</taxon>
        <taxon>Chlorophyta</taxon>
        <taxon>core chlorophytes</taxon>
        <taxon>Chlorophyceae</taxon>
        <taxon>CS clade</taxon>
        <taxon>Chlamydomonadales</taxon>
        <taxon>Volvocaceae</taxon>
        <taxon>Gonium</taxon>
    </lineage>
</organism>
<evidence type="ECO:0000256" key="17">
    <source>
        <dbReference type="PROSITE-ProRule" id="PRU00134"/>
    </source>
</evidence>
<sequence>MARGALEVAAALDGGLLLAACCASQLITPASSPPAHETAGGIAEVSGAGAAVFNGGEASDRDDGGWRVLLLEEVGAVQLLDAALRQLVPRPSRRVAEDLGRPHLRCLVNSCCAVAAVYTGPGPPAAYRAPATDLPEQSAPDGAAASAGAPGVHEAEGASAAAVGPMGSTAAAGGTPAQPPLPWQPELLRQAATQLRSGGEDDAAAKAEAEHLAAYLDRGGDGAYQAPVCGRWRLAAALPPPAKARRLLPGRCANPACANLEGDSEADLTLKACAGCGAAGYCCRPCQLEHWRAGHKGACGRARGDAAGTTGRKAKVNLCRRPPGWTAWVWEGHGLLAADLALSNGQHNELTTGFAWGSIWVAARGPTLGGTFLGVGYILCSLMPVC</sequence>
<evidence type="ECO:0000256" key="8">
    <source>
        <dbReference type="ARBA" id="ARBA00022771"/>
    </source>
</evidence>
<evidence type="ECO:0000256" key="14">
    <source>
        <dbReference type="ARBA" id="ARBA00024015"/>
    </source>
</evidence>
<keyword evidence="10" id="KW-0862">Zinc</keyword>
<comment type="subcellular location">
    <subcellularLocation>
        <location evidence="1">Plastid</location>
        <location evidence="1">Chloroplast membrane</location>
        <topology evidence="1">Multi-pass membrane protein</topology>
    </subcellularLocation>
</comment>
<dbReference type="OrthoDB" id="265717at2759"/>
<evidence type="ECO:0000256" key="3">
    <source>
        <dbReference type="ARBA" id="ARBA00022528"/>
    </source>
</evidence>
<feature type="region of interest" description="Disordered" evidence="18">
    <location>
        <begin position="128"/>
        <end position="183"/>
    </location>
</feature>
<evidence type="ECO:0000256" key="6">
    <source>
        <dbReference type="ARBA" id="ARBA00022692"/>
    </source>
</evidence>
<gene>
    <name evidence="21" type="ORF">GPECTOR_18g183</name>
</gene>
<dbReference type="PROSITE" id="PS50865">
    <property type="entry name" value="ZF_MYND_2"/>
    <property type="match status" value="1"/>
</dbReference>
<evidence type="ECO:0000256" key="12">
    <source>
        <dbReference type="ARBA" id="ARBA00022989"/>
    </source>
</evidence>
<evidence type="ECO:0000313" key="21">
    <source>
        <dbReference type="EMBL" id="KXZ50031.1"/>
    </source>
</evidence>
<keyword evidence="9" id="KW-0418">Kinase</keyword>
<dbReference type="EMBL" id="LSYV01000019">
    <property type="protein sequence ID" value="KXZ50031.1"/>
    <property type="molecule type" value="Genomic_DNA"/>
</dbReference>
<dbReference type="SUPFAM" id="SSF144232">
    <property type="entry name" value="HIT/MYND zinc finger-like"/>
    <property type="match status" value="1"/>
</dbReference>
<dbReference type="Proteomes" id="UP000075714">
    <property type="component" value="Unassembled WGS sequence"/>
</dbReference>
<comment type="caution">
    <text evidence="21">The sequence shown here is derived from an EMBL/GenBank/DDBJ whole genome shotgun (WGS) entry which is preliminary data.</text>
</comment>
<keyword evidence="22" id="KW-1185">Reference proteome</keyword>
<keyword evidence="13" id="KW-0472">Membrane</keyword>
<dbReference type="GO" id="GO:0010276">
    <property type="term" value="F:phytol kinase activity"/>
    <property type="evidence" value="ECO:0007669"/>
    <property type="project" value="UniProtKB-EC"/>
</dbReference>
<evidence type="ECO:0000256" key="11">
    <source>
        <dbReference type="ARBA" id="ARBA00022946"/>
    </source>
</evidence>
<feature type="signal peptide" evidence="19">
    <location>
        <begin position="1"/>
        <end position="23"/>
    </location>
</feature>
<keyword evidence="12" id="KW-1133">Transmembrane helix</keyword>
<evidence type="ECO:0000313" key="22">
    <source>
        <dbReference type="Proteomes" id="UP000075714"/>
    </source>
</evidence>
<evidence type="ECO:0000256" key="18">
    <source>
        <dbReference type="SAM" id="MobiDB-lite"/>
    </source>
</evidence>